<dbReference type="InterPro" id="IPR002324">
    <property type="entry name" value="Cyt_c_ID"/>
</dbReference>
<dbReference type="Pfam" id="PF00034">
    <property type="entry name" value="Cytochrom_C"/>
    <property type="match status" value="1"/>
</dbReference>
<keyword evidence="1" id="KW-0813">Transport</keyword>
<keyword evidence="9" id="KW-1185">Reference proteome</keyword>
<dbReference type="InterPro" id="IPR011042">
    <property type="entry name" value="6-blade_b-propeller_TolB-like"/>
</dbReference>
<protein>
    <submittedName>
        <fullName evidence="8">Glucose/arabinose dehydrogenase, beta-propeller fold</fullName>
    </submittedName>
</protein>
<dbReference type="InterPro" id="IPR036909">
    <property type="entry name" value="Cyt_c-like_dom_sf"/>
</dbReference>
<gene>
    <name evidence="8" type="ORF">SAMN04488524_3956</name>
</gene>
<evidence type="ECO:0000313" key="9">
    <source>
        <dbReference type="Proteomes" id="UP000192756"/>
    </source>
</evidence>
<dbReference type="OrthoDB" id="9816308at2"/>
<dbReference type="SUPFAM" id="SSF46626">
    <property type="entry name" value="Cytochrome c"/>
    <property type="match status" value="1"/>
</dbReference>
<sequence length="594" mass="65631">MKILSALMLSGISYLPLLFFSNPGTEKKYNSQNDTPDQRRFVKTSLVKGQFTEPTEMAVLPNLDILVAQRRGEVMLYKNKTKALKEALRLDVYFKTGVPNVNAEEGLLGIAPDPDFATNQYVFIFYSPLKASVNRLSRFKLVNDKISPASEKVVLEFYSQRDICCHTGGSIAFGPDKLLYVSTGDNSTPFDVPKNEYVNKGYAPLDNRPGLHQYDARRSSGNTNDLRGKILRIRMKPDGTYSIPDGNLFPKNEPKSKPEIYVMGNRNPYRISVDQKTGFLYWGEVGPDANADDELRGPRGYDEINQARKAGNFGWPLFVGNNYAYKAYDYTNGQNGPAFNPVEPINNSPNNTGLTTLPAAEPAYIWYPYGVSKEFPDVGSGGRTAMAGPVYHTKPGIAPYPAYYNGKLIIYEWVRGWVKAVTMSPEGDYLSMEPFLTNIPLAAPIDMELGPDGKLYILEYGKGWFSKNPDAGIARIDYLKAGKLPLYVSNTQKPGAVSAPIGHQKATQAATGKSIMLKSDCSTCHKVNETSIGPSFTRIAAKYKSNKNAVAYLTGKIMKGSTGVWGEVPMPAHPAMKEAEVKQIASWIMTLKAK</sequence>
<comment type="PTM">
    <text evidence="6">Binds 1 heme c group covalently per subunit.</text>
</comment>
<reference evidence="9" key="1">
    <citation type="submission" date="2017-04" db="EMBL/GenBank/DDBJ databases">
        <authorList>
            <person name="Varghese N."/>
            <person name="Submissions S."/>
        </authorList>
    </citation>
    <scope>NUCLEOTIDE SEQUENCE [LARGE SCALE GENOMIC DNA]</scope>
    <source>
        <strain evidence="9">DSM 12126</strain>
    </source>
</reference>
<dbReference type="GO" id="GO:0020037">
    <property type="term" value="F:heme binding"/>
    <property type="evidence" value="ECO:0007669"/>
    <property type="project" value="InterPro"/>
</dbReference>
<dbReference type="GO" id="GO:0009055">
    <property type="term" value="F:electron transfer activity"/>
    <property type="evidence" value="ECO:0007669"/>
    <property type="project" value="InterPro"/>
</dbReference>
<evidence type="ECO:0000313" key="8">
    <source>
        <dbReference type="EMBL" id="SMC98154.1"/>
    </source>
</evidence>
<name>A0A1W2DKW4_9SPHI</name>
<evidence type="ECO:0000256" key="4">
    <source>
        <dbReference type="ARBA" id="ARBA00022982"/>
    </source>
</evidence>
<dbReference type="InterPro" id="IPR009056">
    <property type="entry name" value="Cyt_c-like_dom"/>
</dbReference>
<keyword evidence="5 6" id="KW-0408">Iron</keyword>
<evidence type="ECO:0000256" key="2">
    <source>
        <dbReference type="ARBA" id="ARBA00022617"/>
    </source>
</evidence>
<dbReference type="SUPFAM" id="SSF50952">
    <property type="entry name" value="Soluble quinoprotein glucose dehydrogenase"/>
    <property type="match status" value="1"/>
</dbReference>
<dbReference type="PANTHER" id="PTHR19328:SF75">
    <property type="entry name" value="ALDOSE SUGAR DEHYDROGENASE YLII"/>
    <property type="match status" value="1"/>
</dbReference>
<dbReference type="AlphaFoldDB" id="A0A1W2DKW4"/>
<dbReference type="Gene3D" id="1.10.760.10">
    <property type="entry name" value="Cytochrome c-like domain"/>
    <property type="match status" value="1"/>
</dbReference>
<dbReference type="GO" id="GO:0005506">
    <property type="term" value="F:iron ion binding"/>
    <property type="evidence" value="ECO:0007669"/>
    <property type="project" value="InterPro"/>
</dbReference>
<evidence type="ECO:0000259" key="7">
    <source>
        <dbReference type="PROSITE" id="PS51007"/>
    </source>
</evidence>
<dbReference type="STRING" id="151894.SAMN04488524_3956"/>
<proteinExistence type="predicted"/>
<feature type="domain" description="Cytochrome c" evidence="7">
    <location>
        <begin position="507"/>
        <end position="592"/>
    </location>
</feature>
<organism evidence="8 9">
    <name type="scientific">Pedobacter africanus</name>
    <dbReference type="NCBI Taxonomy" id="151894"/>
    <lineage>
        <taxon>Bacteria</taxon>
        <taxon>Pseudomonadati</taxon>
        <taxon>Bacteroidota</taxon>
        <taxon>Sphingobacteriia</taxon>
        <taxon>Sphingobacteriales</taxon>
        <taxon>Sphingobacteriaceae</taxon>
        <taxon>Pedobacter</taxon>
    </lineage>
</organism>
<evidence type="ECO:0000256" key="5">
    <source>
        <dbReference type="ARBA" id="ARBA00023004"/>
    </source>
</evidence>
<keyword evidence="2 6" id="KW-0349">Heme</keyword>
<keyword evidence="4" id="KW-0249">Electron transport</keyword>
<evidence type="ECO:0000256" key="6">
    <source>
        <dbReference type="PIRSR" id="PIRSR602324-1"/>
    </source>
</evidence>
<dbReference type="PANTHER" id="PTHR19328">
    <property type="entry name" value="HEDGEHOG-INTERACTING PROTEIN"/>
    <property type="match status" value="1"/>
</dbReference>
<feature type="binding site" description="covalent" evidence="6">
    <location>
        <position position="525"/>
    </location>
    <ligand>
        <name>heme c</name>
        <dbReference type="ChEBI" id="CHEBI:61717"/>
    </ligand>
</feature>
<dbReference type="EMBL" id="FWXT01000003">
    <property type="protein sequence ID" value="SMC98154.1"/>
    <property type="molecule type" value="Genomic_DNA"/>
</dbReference>
<dbReference type="PRINTS" id="PR00606">
    <property type="entry name" value="CYTCHROMECID"/>
</dbReference>
<evidence type="ECO:0000256" key="3">
    <source>
        <dbReference type="ARBA" id="ARBA00022723"/>
    </source>
</evidence>
<dbReference type="InterPro" id="IPR012938">
    <property type="entry name" value="Glc/Sorbosone_DH"/>
</dbReference>
<accession>A0A1W2DKW4</accession>
<feature type="binding site" description="covalent" evidence="6">
    <location>
        <position position="521"/>
    </location>
    <ligand>
        <name>heme c</name>
        <dbReference type="ChEBI" id="CHEBI:61717"/>
    </ligand>
</feature>
<dbReference type="InterPro" id="IPR011041">
    <property type="entry name" value="Quinoprot_gluc/sorb_DH_b-prop"/>
</dbReference>
<dbReference type="Proteomes" id="UP000192756">
    <property type="component" value="Unassembled WGS sequence"/>
</dbReference>
<evidence type="ECO:0000256" key="1">
    <source>
        <dbReference type="ARBA" id="ARBA00022448"/>
    </source>
</evidence>
<dbReference type="Gene3D" id="2.120.10.30">
    <property type="entry name" value="TolB, C-terminal domain"/>
    <property type="match status" value="1"/>
</dbReference>
<feature type="binding site" description="covalent" evidence="6">
    <location>
        <position position="570"/>
    </location>
    <ligand>
        <name>heme c</name>
        <dbReference type="ChEBI" id="CHEBI:61717"/>
    </ligand>
</feature>
<keyword evidence="3 6" id="KW-0479">Metal-binding</keyword>
<dbReference type="RefSeq" id="WP_084240715.1">
    <property type="nucleotide sequence ID" value="NZ_FWXT01000003.1"/>
</dbReference>
<dbReference type="PROSITE" id="PS51007">
    <property type="entry name" value="CYTC"/>
    <property type="match status" value="1"/>
</dbReference>
<dbReference type="Pfam" id="PF07995">
    <property type="entry name" value="GSDH"/>
    <property type="match status" value="1"/>
</dbReference>